<dbReference type="PANTHER" id="PTHR47546">
    <property type="entry name" value="S15/NS1, RNA-BINDING PROTEIN"/>
    <property type="match status" value="1"/>
</dbReference>
<feature type="compositionally biased region" description="Polar residues" evidence="7">
    <location>
        <begin position="119"/>
        <end position="129"/>
    </location>
</feature>
<dbReference type="InterPro" id="IPR009068">
    <property type="entry name" value="uS15_NS1_RNA-bd_sf"/>
</dbReference>
<keyword evidence="4" id="KW-0687">Ribonucleoprotein</keyword>
<name>A0A6J1BFW1_9ROSI</name>
<gene>
    <name evidence="9" type="primary">LOC110427253</name>
</gene>
<evidence type="ECO:0000256" key="4">
    <source>
        <dbReference type="ARBA" id="ARBA00023274"/>
    </source>
</evidence>
<feature type="compositionally biased region" description="Polar residues" evidence="7">
    <location>
        <begin position="142"/>
        <end position="154"/>
    </location>
</feature>
<evidence type="ECO:0000256" key="1">
    <source>
        <dbReference type="ARBA" id="ARBA00008434"/>
    </source>
</evidence>
<evidence type="ECO:0000256" key="3">
    <source>
        <dbReference type="ARBA" id="ARBA00022980"/>
    </source>
</evidence>
<reference evidence="9" key="1">
    <citation type="submission" date="2025-08" db="UniProtKB">
        <authorList>
            <consortium name="RefSeq"/>
        </authorList>
    </citation>
    <scope>IDENTIFICATION</scope>
    <source>
        <tissue evidence="9">Leaf</tissue>
    </source>
</reference>
<feature type="compositionally biased region" description="Low complexity" evidence="7">
    <location>
        <begin position="34"/>
        <end position="52"/>
    </location>
</feature>
<feature type="compositionally biased region" description="Low complexity" evidence="7">
    <location>
        <begin position="84"/>
        <end position="96"/>
    </location>
</feature>
<evidence type="ECO:0000313" key="9">
    <source>
        <dbReference type="RefSeq" id="XP_021298407.1"/>
    </source>
</evidence>
<dbReference type="SUPFAM" id="SSF47060">
    <property type="entry name" value="S15/NS1 RNA-binding domain"/>
    <property type="match status" value="1"/>
</dbReference>
<dbReference type="RefSeq" id="XP_021298407.1">
    <property type="nucleotide sequence ID" value="XM_021442732.1"/>
</dbReference>
<dbReference type="GO" id="GO:0003735">
    <property type="term" value="F:structural constituent of ribosome"/>
    <property type="evidence" value="ECO:0007669"/>
    <property type="project" value="InterPro"/>
</dbReference>
<accession>A0A6J1BFW1</accession>
<keyword evidence="8" id="KW-1185">Reference proteome</keyword>
<feature type="region of interest" description="Disordered" evidence="7">
    <location>
        <begin position="141"/>
        <end position="161"/>
    </location>
</feature>
<evidence type="ECO:0000256" key="2">
    <source>
        <dbReference type="ARBA" id="ARBA00011458"/>
    </source>
</evidence>
<dbReference type="GO" id="GO:0005840">
    <property type="term" value="C:ribosome"/>
    <property type="evidence" value="ECO:0007669"/>
    <property type="project" value="UniProtKB-KW"/>
</dbReference>
<dbReference type="PANTHER" id="PTHR47546:SF3">
    <property type="entry name" value="30S RIBOSOMAL PROTEIN S15, CHLOROPLASTIC"/>
    <property type="match status" value="1"/>
</dbReference>
<keyword evidence="3" id="KW-0689">Ribosomal protein</keyword>
<sequence length="449" mass="50699">MALHLASPKRRSLTNPSLFHLLSTFSNHPNSEITNSTDSNSPGNGSSSDNPSLISSYFSDVKAGLKHQSNERPTSPSSRNRANPSIPTPKTTPISSFVAEIRKNLSDYRERSAVPPPTESSAIPSQSGPHISFQELYKRNASAKQGDSNVNPASSGPGRKLGFETIRESLGQIKKKPGATNVEDKAGPFWSLSHYKDSFKLKPSEGNVVYPVIGGTELPKSVFGREMTERTKEGEAAMKTEFVKMYSYGELGMRLKQLRPERKGGEGWFSLQELNERLMKLREMDGKESESRIGESFKDLRESLYKIKRADDEKQKRSMIQRIDILDHLGRTPNFMLRPPKEHLVEKYFHPDNMSSAEKLKIELAKVRDEFKMSESDCGSARVQVAQLTTKIKHLSSVLHKKDKHSRKGLIAMVQKRKKLLKYLRRTDWDSYCLVLSKLGLRDNPDYKN</sequence>
<dbReference type="Gene3D" id="1.10.287.10">
    <property type="entry name" value="S15/NS1, RNA-binding"/>
    <property type="match status" value="1"/>
</dbReference>
<organism evidence="8 9">
    <name type="scientific">Herrania umbratica</name>
    <dbReference type="NCBI Taxonomy" id="108875"/>
    <lineage>
        <taxon>Eukaryota</taxon>
        <taxon>Viridiplantae</taxon>
        <taxon>Streptophyta</taxon>
        <taxon>Embryophyta</taxon>
        <taxon>Tracheophyta</taxon>
        <taxon>Spermatophyta</taxon>
        <taxon>Magnoliopsida</taxon>
        <taxon>eudicotyledons</taxon>
        <taxon>Gunneridae</taxon>
        <taxon>Pentapetalae</taxon>
        <taxon>rosids</taxon>
        <taxon>malvids</taxon>
        <taxon>Malvales</taxon>
        <taxon>Malvaceae</taxon>
        <taxon>Byttnerioideae</taxon>
        <taxon>Herrania</taxon>
    </lineage>
</organism>
<dbReference type="GO" id="GO:0005737">
    <property type="term" value="C:cytoplasm"/>
    <property type="evidence" value="ECO:0007669"/>
    <property type="project" value="UniProtKB-ARBA"/>
</dbReference>
<dbReference type="HAMAP" id="MF_01343_B">
    <property type="entry name" value="Ribosomal_uS15_B"/>
    <property type="match status" value="1"/>
</dbReference>
<protein>
    <recommendedName>
        <fullName evidence="5">Small ribosomal subunit protein uS15c</fullName>
    </recommendedName>
    <alternativeName>
        <fullName evidence="6">30S ribosomal protein S15, chloroplastic</fullName>
    </alternativeName>
</protein>
<dbReference type="InterPro" id="IPR000589">
    <property type="entry name" value="Ribosomal_uS15"/>
</dbReference>
<dbReference type="GO" id="GO:0006412">
    <property type="term" value="P:translation"/>
    <property type="evidence" value="ECO:0007669"/>
    <property type="project" value="InterPro"/>
</dbReference>
<feature type="region of interest" description="Disordered" evidence="7">
    <location>
        <begin position="30"/>
        <end position="96"/>
    </location>
</feature>
<dbReference type="Pfam" id="PF00312">
    <property type="entry name" value="Ribosomal_S15"/>
    <property type="match status" value="1"/>
</dbReference>
<comment type="subunit">
    <text evidence="2">Part of the 30S ribosomal subunit.</text>
</comment>
<feature type="region of interest" description="Disordered" evidence="7">
    <location>
        <begin position="110"/>
        <end position="129"/>
    </location>
</feature>
<dbReference type="OrthoDB" id="441444at2759"/>
<dbReference type="Proteomes" id="UP000504621">
    <property type="component" value="Unplaced"/>
</dbReference>
<feature type="compositionally biased region" description="Polar residues" evidence="7">
    <location>
        <begin position="71"/>
        <end position="83"/>
    </location>
</feature>
<evidence type="ECO:0000256" key="6">
    <source>
        <dbReference type="ARBA" id="ARBA00035484"/>
    </source>
</evidence>
<dbReference type="CDD" id="cd00353">
    <property type="entry name" value="Ribosomal_S15p_S13e"/>
    <property type="match status" value="1"/>
</dbReference>
<comment type="similarity">
    <text evidence="1">Belongs to the universal ribosomal protein uS15 family.</text>
</comment>
<evidence type="ECO:0000313" key="8">
    <source>
        <dbReference type="Proteomes" id="UP000504621"/>
    </source>
</evidence>
<dbReference type="SMART" id="SM01387">
    <property type="entry name" value="Ribosomal_S15"/>
    <property type="match status" value="1"/>
</dbReference>
<proteinExistence type="inferred from homology"/>
<dbReference type="GeneID" id="110427253"/>
<evidence type="ECO:0000256" key="5">
    <source>
        <dbReference type="ARBA" id="ARBA00035250"/>
    </source>
</evidence>
<dbReference type="AlphaFoldDB" id="A0A6J1BFW1"/>
<dbReference type="InterPro" id="IPR005290">
    <property type="entry name" value="Ribosomal_uS15_bac-type"/>
</dbReference>
<evidence type="ECO:0000256" key="7">
    <source>
        <dbReference type="SAM" id="MobiDB-lite"/>
    </source>
</evidence>
<dbReference type="NCBIfam" id="TIGR00952">
    <property type="entry name" value="S15_bact"/>
    <property type="match status" value="1"/>
</dbReference>
<dbReference type="GO" id="GO:1990904">
    <property type="term" value="C:ribonucleoprotein complex"/>
    <property type="evidence" value="ECO:0007669"/>
    <property type="project" value="UniProtKB-KW"/>
</dbReference>